<accession>A0AAD6UGL8</accession>
<dbReference type="EMBL" id="JARJCN010000002">
    <property type="protein sequence ID" value="KAJ7103003.1"/>
    <property type="molecule type" value="Genomic_DNA"/>
</dbReference>
<protein>
    <recommendedName>
        <fullName evidence="3">Protein kinase domain-containing protein</fullName>
    </recommendedName>
</protein>
<evidence type="ECO:0000313" key="2">
    <source>
        <dbReference type="Proteomes" id="UP001222325"/>
    </source>
</evidence>
<dbReference type="SUPFAM" id="SSF56112">
    <property type="entry name" value="Protein kinase-like (PK-like)"/>
    <property type="match status" value="1"/>
</dbReference>
<dbReference type="AlphaFoldDB" id="A0AAD6UGL8"/>
<organism evidence="1 2">
    <name type="scientific">Mycena belliarum</name>
    <dbReference type="NCBI Taxonomy" id="1033014"/>
    <lineage>
        <taxon>Eukaryota</taxon>
        <taxon>Fungi</taxon>
        <taxon>Dikarya</taxon>
        <taxon>Basidiomycota</taxon>
        <taxon>Agaricomycotina</taxon>
        <taxon>Agaricomycetes</taxon>
        <taxon>Agaricomycetidae</taxon>
        <taxon>Agaricales</taxon>
        <taxon>Marasmiineae</taxon>
        <taxon>Mycenaceae</taxon>
        <taxon>Mycena</taxon>
    </lineage>
</organism>
<dbReference type="Proteomes" id="UP001222325">
    <property type="component" value="Unassembled WGS sequence"/>
</dbReference>
<comment type="caution">
    <text evidence="1">The sequence shown here is derived from an EMBL/GenBank/DDBJ whole genome shotgun (WGS) entry which is preliminary data.</text>
</comment>
<dbReference type="InterPro" id="IPR011009">
    <property type="entry name" value="Kinase-like_dom_sf"/>
</dbReference>
<reference evidence="1" key="1">
    <citation type="submission" date="2023-03" db="EMBL/GenBank/DDBJ databases">
        <title>Massive genome expansion in bonnet fungi (Mycena s.s.) driven by repeated elements and novel gene families across ecological guilds.</title>
        <authorList>
            <consortium name="Lawrence Berkeley National Laboratory"/>
            <person name="Harder C.B."/>
            <person name="Miyauchi S."/>
            <person name="Viragh M."/>
            <person name="Kuo A."/>
            <person name="Thoen E."/>
            <person name="Andreopoulos B."/>
            <person name="Lu D."/>
            <person name="Skrede I."/>
            <person name="Drula E."/>
            <person name="Henrissat B."/>
            <person name="Morin E."/>
            <person name="Kohler A."/>
            <person name="Barry K."/>
            <person name="LaButti K."/>
            <person name="Morin E."/>
            <person name="Salamov A."/>
            <person name="Lipzen A."/>
            <person name="Mereny Z."/>
            <person name="Hegedus B."/>
            <person name="Baldrian P."/>
            <person name="Stursova M."/>
            <person name="Weitz H."/>
            <person name="Taylor A."/>
            <person name="Grigoriev I.V."/>
            <person name="Nagy L.G."/>
            <person name="Martin F."/>
            <person name="Kauserud H."/>
        </authorList>
    </citation>
    <scope>NUCLEOTIDE SEQUENCE</scope>
    <source>
        <strain evidence="1">CBHHK173m</strain>
    </source>
</reference>
<name>A0AAD6UGL8_9AGAR</name>
<gene>
    <name evidence="1" type="ORF">B0H15DRAFT_942517</name>
</gene>
<evidence type="ECO:0008006" key="3">
    <source>
        <dbReference type="Google" id="ProtNLM"/>
    </source>
</evidence>
<sequence length="234" mass="26147">MSLSLVWDGRPHFFESRSKRGGAVHHNARLVKRVQSHIHLVCFEVLGAEPIHYAILKVARNADEIDALEKEAFLYENQLKSIRGKYVPEYYGIYHGEVRGSQVACMLLEYCVGERIPSDERNRKIMLAACAVHAAGLEHCDLLSGHNLIMSGKDVKIVDFGNAIPHRCHNGTPTLHPGRGGRLDGCRELMDLEAAYGVFSGNAFPEPTPFTMNPFAEGNPFHVFARRVVDMIKP</sequence>
<keyword evidence="2" id="KW-1185">Reference proteome</keyword>
<proteinExistence type="predicted"/>
<evidence type="ECO:0000313" key="1">
    <source>
        <dbReference type="EMBL" id="KAJ7103003.1"/>
    </source>
</evidence>